<evidence type="ECO:0000313" key="1">
    <source>
        <dbReference type="EMBL" id="EQB09886.1"/>
    </source>
</evidence>
<name>T0H0S8_9SPHN</name>
<proteinExistence type="predicted"/>
<gene>
    <name evidence="1" type="ORF">L284_18550</name>
</gene>
<dbReference type="EMBL" id="ATHL01000126">
    <property type="protein sequence ID" value="EQB09886.1"/>
    <property type="molecule type" value="Genomic_DNA"/>
</dbReference>
<dbReference type="AlphaFoldDB" id="T0H0S8"/>
<dbReference type="PATRIC" id="fig|1096930.3.peg.3667"/>
<evidence type="ECO:0000313" key="2">
    <source>
        <dbReference type="Proteomes" id="UP000015527"/>
    </source>
</evidence>
<protein>
    <submittedName>
        <fullName evidence="1">Uncharacterized protein</fullName>
    </submittedName>
</protein>
<keyword evidence="2" id="KW-1185">Reference proteome</keyword>
<accession>T0H0S8</accession>
<dbReference type="Proteomes" id="UP000015527">
    <property type="component" value="Unassembled WGS sequence"/>
</dbReference>
<sequence>MNFKSTLPDRIGSRFKALASSMLRFLLNGMEARAGAIGGYRGGYRGDDRARGPAR</sequence>
<organism evidence="1 2">
    <name type="scientific">Novosphingobium lindaniclasticum LE124</name>
    <dbReference type="NCBI Taxonomy" id="1096930"/>
    <lineage>
        <taxon>Bacteria</taxon>
        <taxon>Pseudomonadati</taxon>
        <taxon>Pseudomonadota</taxon>
        <taxon>Alphaproteobacteria</taxon>
        <taxon>Sphingomonadales</taxon>
        <taxon>Sphingomonadaceae</taxon>
        <taxon>Novosphingobium</taxon>
    </lineage>
</organism>
<comment type="caution">
    <text evidence="1">The sequence shown here is derived from an EMBL/GenBank/DDBJ whole genome shotgun (WGS) entry which is preliminary data.</text>
</comment>
<reference evidence="1 2" key="1">
    <citation type="journal article" date="2013" name="Genome Announc.">
        <title>Genome Sequence of Novosphingobium lindaniclasticum LE124T, Isolated from a Hexachlorocyclohexane Dumpsite.</title>
        <authorList>
            <person name="Saxena A."/>
            <person name="Nayyar N."/>
            <person name="Sangwan N."/>
            <person name="Kumari R."/>
            <person name="Khurana J.P."/>
            <person name="Lal R."/>
        </authorList>
    </citation>
    <scope>NUCLEOTIDE SEQUENCE [LARGE SCALE GENOMIC DNA]</scope>
    <source>
        <strain evidence="1 2">LE124</strain>
    </source>
</reference>